<evidence type="ECO:0000256" key="1">
    <source>
        <dbReference type="ARBA" id="ARBA00023015"/>
    </source>
</evidence>
<dbReference type="Gene3D" id="1.10.10.10">
    <property type="entry name" value="Winged helix-like DNA-binding domain superfamily/Winged helix DNA-binding domain"/>
    <property type="match status" value="1"/>
</dbReference>
<dbReference type="InterPro" id="IPR008920">
    <property type="entry name" value="TF_FadR/GntR_C"/>
</dbReference>
<dbReference type="PANTHER" id="PTHR43537:SF41">
    <property type="entry name" value="TRANSCRIPTIONAL REGULATORY PROTEIN"/>
    <property type="match status" value="1"/>
</dbReference>
<evidence type="ECO:0000259" key="4">
    <source>
        <dbReference type="PROSITE" id="PS50949"/>
    </source>
</evidence>
<evidence type="ECO:0000313" key="5">
    <source>
        <dbReference type="EMBL" id="EAU01045.1"/>
    </source>
</evidence>
<keyword evidence="1" id="KW-0805">Transcription regulation</keyword>
<dbReference type="InterPro" id="IPR036388">
    <property type="entry name" value="WH-like_DNA-bd_sf"/>
</dbReference>
<keyword evidence="6" id="KW-1185">Reference proteome</keyword>
<name>A7H043_CAMC5</name>
<evidence type="ECO:0000256" key="2">
    <source>
        <dbReference type="ARBA" id="ARBA00023125"/>
    </source>
</evidence>
<dbReference type="Gene3D" id="1.20.120.530">
    <property type="entry name" value="GntR ligand-binding domain-like"/>
    <property type="match status" value="1"/>
</dbReference>
<reference evidence="5" key="1">
    <citation type="submission" date="2016-07" db="EMBL/GenBank/DDBJ databases">
        <title>Comparative genomics of the Campylobacter concisus group.</title>
        <authorList>
            <person name="Miller W.G."/>
            <person name="Yee E."/>
            <person name="Chapman M.H."/>
            <person name="Huynh S."/>
            <person name="Bono J.L."/>
            <person name="On S.L.W."/>
            <person name="StLeger J."/>
            <person name="Foster G."/>
            <person name="Parker C.T."/>
        </authorList>
    </citation>
    <scope>NUCLEOTIDE SEQUENCE</scope>
    <source>
        <strain evidence="5">525.92</strain>
    </source>
</reference>
<dbReference type="Proteomes" id="UP000006380">
    <property type="component" value="Chromosome"/>
</dbReference>
<dbReference type="InterPro" id="IPR000485">
    <property type="entry name" value="AsnC-type_HTH_dom"/>
</dbReference>
<dbReference type="SMART" id="SM00345">
    <property type="entry name" value="HTH_GNTR"/>
    <property type="match status" value="1"/>
</dbReference>
<dbReference type="InterPro" id="IPR011711">
    <property type="entry name" value="GntR_C"/>
</dbReference>
<keyword evidence="3" id="KW-0804">Transcription</keyword>
<protein>
    <submittedName>
        <fullName evidence="5">Transcriptional regulator, GntR family</fullName>
    </submittedName>
</protein>
<feature type="domain" description="HTH gntR-type" evidence="4">
    <location>
        <begin position="8"/>
        <end position="75"/>
    </location>
</feature>
<dbReference type="PANTHER" id="PTHR43537">
    <property type="entry name" value="TRANSCRIPTIONAL REGULATOR, GNTR FAMILY"/>
    <property type="match status" value="1"/>
</dbReference>
<dbReference type="InterPro" id="IPR036390">
    <property type="entry name" value="WH_DNA-bd_sf"/>
</dbReference>
<evidence type="ECO:0000313" key="6">
    <source>
        <dbReference type="Proteomes" id="UP000006380"/>
    </source>
</evidence>
<gene>
    <name evidence="5" type="ORF">CCV52592_1710</name>
</gene>
<dbReference type="CDD" id="cd07377">
    <property type="entry name" value="WHTH_GntR"/>
    <property type="match status" value="1"/>
</dbReference>
<dbReference type="Pfam" id="PF00392">
    <property type="entry name" value="GntR"/>
    <property type="match status" value="1"/>
</dbReference>
<dbReference type="SUPFAM" id="SSF46785">
    <property type="entry name" value="Winged helix' DNA-binding domain"/>
    <property type="match status" value="1"/>
</dbReference>
<dbReference type="InterPro" id="IPR000524">
    <property type="entry name" value="Tscrpt_reg_HTH_GntR"/>
</dbReference>
<dbReference type="PRINTS" id="PR00033">
    <property type="entry name" value="HTHASNC"/>
</dbReference>
<dbReference type="HOGENOM" id="CLU_017584_5_4_7"/>
<dbReference type="OrthoDB" id="9812645at2"/>
<dbReference type="GO" id="GO:0003700">
    <property type="term" value="F:DNA-binding transcription factor activity"/>
    <property type="evidence" value="ECO:0007669"/>
    <property type="project" value="InterPro"/>
</dbReference>
<dbReference type="SUPFAM" id="SSF48008">
    <property type="entry name" value="GntR ligand-binding domain-like"/>
    <property type="match status" value="1"/>
</dbReference>
<sequence>MVYGSRPMTTAEFIVHSLSQDILKGKIKSGERLRQNEISKRLGVSSTPVREALKVLTAEGLISFDPYKGAIVKGLCYEDAKEIYDLRILLEPKLIADGFKNYDEKYLQKATEIQQSIEACEDVNEWAILNAQFHRCFWQSEMDGRTFAIVENLISAAIPYVSLSLLYKNSHIQSSNEEHRAILKAYEDKNLEELIKLSVEHTDQTKNILEEAINNSL</sequence>
<dbReference type="Pfam" id="PF07729">
    <property type="entry name" value="FCD"/>
    <property type="match status" value="1"/>
</dbReference>
<dbReference type="STRING" id="360105.CCV52592_1710"/>
<dbReference type="KEGG" id="ccv:CCV52592_1710"/>
<dbReference type="AlphaFoldDB" id="A7H043"/>
<dbReference type="RefSeq" id="WP_009650372.1">
    <property type="nucleotide sequence ID" value="NC_009715.2"/>
</dbReference>
<proteinExistence type="predicted"/>
<dbReference type="EMBL" id="CP000767">
    <property type="protein sequence ID" value="EAU01045.1"/>
    <property type="molecule type" value="Genomic_DNA"/>
</dbReference>
<evidence type="ECO:0000256" key="3">
    <source>
        <dbReference type="ARBA" id="ARBA00023163"/>
    </source>
</evidence>
<dbReference type="GO" id="GO:0043565">
    <property type="term" value="F:sequence-specific DNA binding"/>
    <property type="evidence" value="ECO:0007669"/>
    <property type="project" value="InterPro"/>
</dbReference>
<accession>A7H043</accession>
<organism evidence="5 6">
    <name type="scientific">Campylobacter curvus (strain 525.92)</name>
    <dbReference type="NCBI Taxonomy" id="360105"/>
    <lineage>
        <taxon>Bacteria</taxon>
        <taxon>Pseudomonadati</taxon>
        <taxon>Campylobacterota</taxon>
        <taxon>Epsilonproteobacteria</taxon>
        <taxon>Campylobacterales</taxon>
        <taxon>Campylobacteraceae</taxon>
        <taxon>Campylobacter</taxon>
    </lineage>
</organism>
<dbReference type="PROSITE" id="PS50949">
    <property type="entry name" value="HTH_GNTR"/>
    <property type="match status" value="1"/>
</dbReference>
<keyword evidence="2" id="KW-0238">DNA-binding</keyword>